<feature type="compositionally biased region" description="Basic and acidic residues" evidence="1">
    <location>
        <begin position="75"/>
        <end position="91"/>
    </location>
</feature>
<feature type="region of interest" description="Disordered" evidence="1">
    <location>
        <begin position="213"/>
        <end position="336"/>
    </location>
</feature>
<dbReference type="GeneID" id="100893228"/>
<dbReference type="OMA" id="CEYPLAM"/>
<dbReference type="Gene3D" id="2.60.120.10">
    <property type="entry name" value="Jelly Rolls"/>
    <property type="match status" value="2"/>
</dbReference>
<feature type="compositionally biased region" description="Acidic residues" evidence="1">
    <location>
        <begin position="716"/>
        <end position="729"/>
    </location>
</feature>
<dbReference type="EnsemblMetazoa" id="XM_030972669">
    <property type="protein sequence ID" value="XP_030828529"/>
    <property type="gene ID" value="LOC100893228"/>
</dbReference>
<feature type="compositionally biased region" description="Acidic residues" evidence="1">
    <location>
        <begin position="306"/>
        <end position="318"/>
    </location>
</feature>
<name>A0A7M7MZK7_STRPU</name>
<reference evidence="4" key="1">
    <citation type="submission" date="2015-02" db="EMBL/GenBank/DDBJ databases">
        <title>Genome sequencing for Strongylocentrotus purpuratus.</title>
        <authorList>
            <person name="Murali S."/>
            <person name="Liu Y."/>
            <person name="Vee V."/>
            <person name="English A."/>
            <person name="Wang M."/>
            <person name="Skinner E."/>
            <person name="Han Y."/>
            <person name="Muzny D.M."/>
            <person name="Worley K.C."/>
            <person name="Gibbs R.A."/>
        </authorList>
    </citation>
    <scope>NUCLEOTIDE SEQUENCE</scope>
</reference>
<dbReference type="PANTHER" id="PTHR23011:SF28">
    <property type="entry name" value="CYCLIC NUCLEOTIDE-BINDING DOMAIN CONTAINING PROTEIN"/>
    <property type="match status" value="1"/>
</dbReference>
<dbReference type="KEGG" id="spu:100893228"/>
<feature type="compositionally biased region" description="Polar residues" evidence="1">
    <location>
        <begin position="739"/>
        <end position="755"/>
    </location>
</feature>
<dbReference type="RefSeq" id="XP_030828529.1">
    <property type="nucleotide sequence ID" value="XM_030972669.1"/>
</dbReference>
<evidence type="ECO:0000259" key="2">
    <source>
        <dbReference type="PROSITE" id="PS50042"/>
    </source>
</evidence>
<organism evidence="3 4">
    <name type="scientific">Strongylocentrotus purpuratus</name>
    <name type="common">Purple sea urchin</name>
    <dbReference type="NCBI Taxonomy" id="7668"/>
    <lineage>
        <taxon>Eukaryota</taxon>
        <taxon>Metazoa</taxon>
        <taxon>Echinodermata</taxon>
        <taxon>Eleutherozoa</taxon>
        <taxon>Echinozoa</taxon>
        <taxon>Echinoidea</taxon>
        <taxon>Euechinoidea</taxon>
        <taxon>Echinacea</taxon>
        <taxon>Camarodonta</taxon>
        <taxon>Echinidea</taxon>
        <taxon>Strongylocentrotidae</taxon>
        <taxon>Strongylocentrotus</taxon>
    </lineage>
</organism>
<keyword evidence="4" id="KW-1185">Reference proteome</keyword>
<dbReference type="SUPFAM" id="SSF51206">
    <property type="entry name" value="cAMP-binding domain-like"/>
    <property type="match status" value="2"/>
</dbReference>
<feature type="compositionally biased region" description="Polar residues" evidence="1">
    <location>
        <begin position="271"/>
        <end position="280"/>
    </location>
</feature>
<dbReference type="InterPro" id="IPR000595">
    <property type="entry name" value="cNMP-bd_dom"/>
</dbReference>
<proteinExistence type="predicted"/>
<dbReference type="SMART" id="SM00100">
    <property type="entry name" value="cNMP"/>
    <property type="match status" value="1"/>
</dbReference>
<reference evidence="3" key="2">
    <citation type="submission" date="2021-01" db="UniProtKB">
        <authorList>
            <consortium name="EnsemblMetazoa"/>
        </authorList>
    </citation>
    <scope>IDENTIFICATION</scope>
</reference>
<evidence type="ECO:0000313" key="3">
    <source>
        <dbReference type="EnsemblMetazoa" id="XP_030828529"/>
    </source>
</evidence>
<dbReference type="InterPro" id="IPR018490">
    <property type="entry name" value="cNMP-bd_dom_sf"/>
</dbReference>
<dbReference type="InterPro" id="IPR014710">
    <property type="entry name" value="RmlC-like_jellyroll"/>
</dbReference>
<feature type="region of interest" description="Disordered" evidence="1">
    <location>
        <begin position="629"/>
        <end position="659"/>
    </location>
</feature>
<sequence length="943" mass="107588">MASPEAKAPAVFVETIKDGVDDNGDEGQMTIIVPGGERFETENRKDNMLDTLRKMGGLTPKVTVGENKGKVRLRSTQELRDMIEKKKKDSKQSPIPEEAEDSDTQGKENLDGNDDYPWRRFSNEGTRRGVYPPRLRSNSDEGAPLLRTSFPADDYGGGSSRRLRSRRRRMYAKDNGLEFTAEDEEEDQDVDIHASRVRRGSIMIPAMTPLTRNRGRYRKGSQDLAIEEESTFGDDESDIGGKRGSRSQLLTSTIMKKDQESQKRRSRSRRTSLMPQSEQGKLQPPRGRFLSLPGSSRRSRRGSVSDVEDDENDDDDDDGLGRLNKRGGFLSTGNSNEIQKTNKELKEGIRRRNRKRLLRKFKIYCKLITSFHRLCQAYFLSVNANSSDFQGIHGLLDEPEQELLFDVRKFRANKESGISAEARRILSTRPSSRTEKDTYHVLISMRNYPTFCEYPLAMQQQIVGVGWYASYQAQRIILRQGHWAENFYFILSGSVVVSVMDEGTHQNRTVVYLNRGETFGELGLVNRAKRQATVIARERIEMIVINANDYTRIFMAGGLSTLLNPQQNDNAFVRNLRFLEGWPLHRLAENPKKCVFSYFKRGDVLIRESRRSDWIIIVKSGSCQVMKLLRKARPKSRRNSTADKDAASKQQKRWSQRLTSKSMAGTLIENFEQRKKREEFENFMKDLNVNEDGSGKLGDQEEQRTSPGNLNKRDDLDADTDDEWADEAIDCGKNDKESTTPSNPQSLIGDHNTPTKLKSAYLSRKRTKSLEGVPSVFFEDEEDNGVEEGVNPIADILFLHNVQQKAEKQKSNVGKKKTLLDDIGGSDFEGIDVDENTEPTWVRVQTLIKGSVFGLADMAYDSQPSFAVISNGAECILLSKKLYMEHASMRMISKLRTQYQRYPPEEELQMGLEVKLKWDLYKTDTLKGTLRESKSRDRATRFR</sequence>
<feature type="compositionally biased region" description="Basic residues" evidence="1">
    <location>
        <begin position="629"/>
        <end position="638"/>
    </location>
</feature>
<dbReference type="AlphaFoldDB" id="A0A7M7MZK7"/>
<feature type="compositionally biased region" description="Acidic residues" evidence="1">
    <location>
        <begin position="225"/>
        <end position="238"/>
    </location>
</feature>
<dbReference type="OrthoDB" id="10053147at2759"/>
<feature type="compositionally biased region" description="Low complexity" evidence="1">
    <location>
        <begin position="286"/>
        <end position="296"/>
    </location>
</feature>
<accession>A0A7M7MZK7</accession>
<feature type="domain" description="Cyclic nucleotide-binding" evidence="2">
    <location>
        <begin position="450"/>
        <end position="555"/>
    </location>
</feature>
<dbReference type="CDD" id="cd00038">
    <property type="entry name" value="CAP_ED"/>
    <property type="match status" value="1"/>
</dbReference>
<dbReference type="PANTHER" id="PTHR23011">
    <property type="entry name" value="CYCLIC NUCLEOTIDE-BINDING DOMAIN CONTAINING PROTEIN"/>
    <property type="match status" value="1"/>
</dbReference>
<dbReference type="Pfam" id="PF00027">
    <property type="entry name" value="cNMP_binding"/>
    <property type="match status" value="1"/>
</dbReference>
<feature type="region of interest" description="Disordered" evidence="1">
    <location>
        <begin position="59"/>
        <end position="167"/>
    </location>
</feature>
<dbReference type="PROSITE" id="PS00889">
    <property type="entry name" value="CNMP_BINDING_2"/>
    <property type="match status" value="1"/>
</dbReference>
<dbReference type="InParanoid" id="A0A7M7MZK7"/>
<evidence type="ECO:0000313" key="4">
    <source>
        <dbReference type="Proteomes" id="UP000007110"/>
    </source>
</evidence>
<evidence type="ECO:0000256" key="1">
    <source>
        <dbReference type="SAM" id="MobiDB-lite"/>
    </source>
</evidence>
<protein>
    <recommendedName>
        <fullName evidence="2">Cyclic nucleotide-binding domain-containing protein</fullName>
    </recommendedName>
</protein>
<dbReference type="PROSITE" id="PS50042">
    <property type="entry name" value="CNMP_BINDING_3"/>
    <property type="match status" value="1"/>
</dbReference>
<feature type="compositionally biased region" description="Basic and acidic residues" evidence="1">
    <location>
        <begin position="104"/>
        <end position="127"/>
    </location>
</feature>
<dbReference type="Proteomes" id="UP000007110">
    <property type="component" value="Unassembled WGS sequence"/>
</dbReference>
<dbReference type="InterPro" id="IPR018488">
    <property type="entry name" value="cNMP-bd_CS"/>
</dbReference>
<feature type="region of interest" description="Disordered" evidence="1">
    <location>
        <begin position="688"/>
        <end position="755"/>
    </location>
</feature>